<evidence type="ECO:0000313" key="2">
    <source>
        <dbReference type="EMBL" id="UNM16501.1"/>
    </source>
</evidence>
<proteinExistence type="predicted"/>
<dbReference type="EMBL" id="CP071872">
    <property type="protein sequence ID" value="UNM16501.1"/>
    <property type="molecule type" value="Genomic_DNA"/>
</dbReference>
<dbReference type="InterPro" id="IPR037523">
    <property type="entry name" value="VOC_core"/>
</dbReference>
<dbReference type="Pfam" id="PF00903">
    <property type="entry name" value="Glyoxalase"/>
    <property type="match status" value="2"/>
</dbReference>
<dbReference type="PANTHER" id="PTHR33993">
    <property type="entry name" value="GLYOXALASE-RELATED"/>
    <property type="match status" value="1"/>
</dbReference>
<dbReference type="CDD" id="cd07247">
    <property type="entry name" value="SgaA_N_like"/>
    <property type="match status" value="2"/>
</dbReference>
<reference evidence="2 3" key="1">
    <citation type="submission" date="2021-03" db="EMBL/GenBank/DDBJ databases">
        <title>Complete genome of Streptomyces formicae strain 1H-GS9 (DSM 100524).</title>
        <authorList>
            <person name="Atanasov K.E."/>
            <person name="Altabella T."/>
            <person name="Ferrer A."/>
        </authorList>
    </citation>
    <scope>NUCLEOTIDE SEQUENCE [LARGE SCALE GENOMIC DNA]</scope>
    <source>
        <strain evidence="2 3">1H-GS9</strain>
    </source>
</reference>
<dbReference type="PROSITE" id="PS51819">
    <property type="entry name" value="VOC"/>
    <property type="match status" value="2"/>
</dbReference>
<organism evidence="2 3">
    <name type="scientific">Streptomyces formicae</name>
    <dbReference type="NCBI Taxonomy" id="1616117"/>
    <lineage>
        <taxon>Bacteria</taxon>
        <taxon>Bacillati</taxon>
        <taxon>Actinomycetota</taxon>
        <taxon>Actinomycetes</taxon>
        <taxon>Kitasatosporales</taxon>
        <taxon>Streptomycetaceae</taxon>
        <taxon>Streptomyces</taxon>
    </lineage>
</organism>
<gene>
    <name evidence="2" type="ORF">J4032_14100</name>
</gene>
<dbReference type="Gene3D" id="3.10.180.10">
    <property type="entry name" value="2,3-Dihydroxybiphenyl 1,2-Dioxygenase, domain 1"/>
    <property type="match status" value="2"/>
</dbReference>
<accession>A0ABY3WV25</accession>
<dbReference type="RefSeq" id="WP_242339210.1">
    <property type="nucleotide sequence ID" value="NZ_CP071872.1"/>
</dbReference>
<dbReference type="Proteomes" id="UP000828924">
    <property type="component" value="Chromosome"/>
</dbReference>
<dbReference type="InterPro" id="IPR004360">
    <property type="entry name" value="Glyas_Fos-R_dOase_dom"/>
</dbReference>
<dbReference type="PANTHER" id="PTHR33993:SF14">
    <property type="entry name" value="GB|AAF24581.1"/>
    <property type="match status" value="1"/>
</dbReference>
<protein>
    <submittedName>
        <fullName evidence="2">VOC family protein</fullName>
    </submittedName>
</protein>
<dbReference type="SUPFAM" id="SSF54593">
    <property type="entry name" value="Glyoxalase/Bleomycin resistance protein/Dihydroxybiphenyl dioxygenase"/>
    <property type="match status" value="2"/>
</dbReference>
<keyword evidence="3" id="KW-1185">Reference proteome</keyword>
<evidence type="ECO:0000259" key="1">
    <source>
        <dbReference type="PROSITE" id="PS51819"/>
    </source>
</evidence>
<dbReference type="InterPro" id="IPR052164">
    <property type="entry name" value="Anthracycline_SecMetBiosynth"/>
</dbReference>
<sequence>MKMSTPVTGGPCWAELGTSDIAAAQSFYGTVFGWRMATDPRAEAGGYTMARLGEAAVAALTPLYQKEQPTAWTVSFATNDTDATATAVTDAGGALLTGPMDVFEEGRFAVVADPEGAVFSLWQGRSFAGAELLDAPGALGWVELLTRDPAEARRFYTAVFGWSVTVSEHYTQWGVGDQDFGGMLRMLDERFPPEMPAHWLPYFEVTDVDATAHTASGAGGGVLLEPTRMEDGLRFAVLHDPQRAAFGVHTPPTAKG</sequence>
<name>A0ABY3WV25_9ACTN</name>
<dbReference type="InterPro" id="IPR029068">
    <property type="entry name" value="Glyas_Bleomycin-R_OHBP_Dase"/>
</dbReference>
<evidence type="ECO:0000313" key="3">
    <source>
        <dbReference type="Proteomes" id="UP000828924"/>
    </source>
</evidence>
<feature type="domain" description="VOC" evidence="1">
    <location>
        <begin position="10"/>
        <end position="124"/>
    </location>
</feature>
<feature type="domain" description="VOC" evidence="1">
    <location>
        <begin position="138"/>
        <end position="251"/>
    </location>
</feature>